<protein>
    <submittedName>
        <fullName evidence="1">Uncharacterized protein</fullName>
    </submittedName>
</protein>
<accession>A0A5N6XMZ3</accession>
<organism evidence="1">
    <name type="scientific">Aspergillus arachidicola</name>
    <dbReference type="NCBI Taxonomy" id="656916"/>
    <lineage>
        <taxon>Eukaryota</taxon>
        <taxon>Fungi</taxon>
        <taxon>Dikarya</taxon>
        <taxon>Ascomycota</taxon>
        <taxon>Pezizomycotina</taxon>
        <taxon>Eurotiomycetes</taxon>
        <taxon>Eurotiomycetidae</taxon>
        <taxon>Eurotiales</taxon>
        <taxon>Aspergillaceae</taxon>
        <taxon>Aspergillus</taxon>
        <taxon>Aspergillus subgen. Circumdati</taxon>
    </lineage>
</organism>
<dbReference type="Proteomes" id="UP000325558">
    <property type="component" value="Unassembled WGS sequence"/>
</dbReference>
<proteinExistence type="predicted"/>
<name>A0A5N6XMZ3_9EURO</name>
<gene>
    <name evidence="1" type="ORF">BDV24DRAFT_170599</name>
</gene>
<dbReference type="EMBL" id="ML737489">
    <property type="protein sequence ID" value="KAE8334103.1"/>
    <property type="molecule type" value="Genomic_DNA"/>
</dbReference>
<reference evidence="1" key="1">
    <citation type="submission" date="2019-04" db="EMBL/GenBank/DDBJ databases">
        <title>Friends and foes A comparative genomics study of 23 Aspergillus species from section Flavi.</title>
        <authorList>
            <consortium name="DOE Joint Genome Institute"/>
            <person name="Kjaerbolling I."/>
            <person name="Vesth T."/>
            <person name="Frisvad J.C."/>
            <person name="Nybo J.L."/>
            <person name="Theobald S."/>
            <person name="Kildgaard S."/>
            <person name="Isbrandt T."/>
            <person name="Kuo A."/>
            <person name="Sato A."/>
            <person name="Lyhne E.K."/>
            <person name="Kogle M.E."/>
            <person name="Wiebenga A."/>
            <person name="Kun R.S."/>
            <person name="Lubbers R.J."/>
            <person name="Makela M.R."/>
            <person name="Barry K."/>
            <person name="Chovatia M."/>
            <person name="Clum A."/>
            <person name="Daum C."/>
            <person name="Haridas S."/>
            <person name="He G."/>
            <person name="LaButti K."/>
            <person name="Lipzen A."/>
            <person name="Mondo S."/>
            <person name="Riley R."/>
            <person name="Salamov A."/>
            <person name="Simmons B.A."/>
            <person name="Magnuson J.K."/>
            <person name="Henrissat B."/>
            <person name="Mortensen U.H."/>
            <person name="Larsen T.O."/>
            <person name="Devries R.P."/>
            <person name="Grigoriev I.V."/>
            <person name="Machida M."/>
            <person name="Baker S.E."/>
            <person name="Andersen M.R."/>
        </authorList>
    </citation>
    <scope>NUCLEOTIDE SEQUENCE</scope>
    <source>
        <strain evidence="1">CBS 117612</strain>
    </source>
</reference>
<evidence type="ECO:0000313" key="1">
    <source>
        <dbReference type="EMBL" id="KAE8334103.1"/>
    </source>
</evidence>
<dbReference type="AlphaFoldDB" id="A0A5N6XMZ3"/>
<sequence>MILNTPGLPIFLMEKARPTRLHPLSMGMSPKQMHYGLNPTMLSYPMYIKDVATP</sequence>